<comment type="caution">
    <text evidence="2">The sequence shown here is derived from an EMBL/GenBank/DDBJ whole genome shotgun (WGS) entry which is preliminary data.</text>
</comment>
<protein>
    <submittedName>
        <fullName evidence="2">Uncharacterized protein</fullName>
    </submittedName>
</protein>
<dbReference type="AlphaFoldDB" id="A0A8J4WCA4"/>
<evidence type="ECO:0000256" key="1">
    <source>
        <dbReference type="SAM" id="MobiDB-lite"/>
    </source>
</evidence>
<keyword evidence="3" id="KW-1185">Reference proteome</keyword>
<dbReference type="EMBL" id="LUCH01021301">
    <property type="protein sequence ID" value="KAF5394086.1"/>
    <property type="molecule type" value="Genomic_DNA"/>
</dbReference>
<gene>
    <name evidence="2" type="ORF">PHET_12258</name>
</gene>
<dbReference type="Proteomes" id="UP000748531">
    <property type="component" value="Unassembled WGS sequence"/>
</dbReference>
<accession>A0A8J4WCA4</accession>
<sequence>MPGCELRIDAGVKLEFAPHIGLLVLGRLVARGFRSQPIRFGPIPVQSDLPNRPPPGKSNEVRQVKSEHPRVIGSEDATTPVVGRVGLTSPFVRLLGGERVSHRTDNAC</sequence>
<name>A0A8J4WCA4_9TREM</name>
<evidence type="ECO:0000313" key="3">
    <source>
        <dbReference type="Proteomes" id="UP000748531"/>
    </source>
</evidence>
<organism evidence="2 3">
    <name type="scientific">Paragonimus heterotremus</name>
    <dbReference type="NCBI Taxonomy" id="100268"/>
    <lineage>
        <taxon>Eukaryota</taxon>
        <taxon>Metazoa</taxon>
        <taxon>Spiralia</taxon>
        <taxon>Lophotrochozoa</taxon>
        <taxon>Platyhelminthes</taxon>
        <taxon>Trematoda</taxon>
        <taxon>Digenea</taxon>
        <taxon>Plagiorchiida</taxon>
        <taxon>Troglotremata</taxon>
        <taxon>Troglotrematidae</taxon>
        <taxon>Paragonimus</taxon>
    </lineage>
</organism>
<evidence type="ECO:0000313" key="2">
    <source>
        <dbReference type="EMBL" id="KAF5394086.1"/>
    </source>
</evidence>
<reference evidence="2" key="1">
    <citation type="submission" date="2019-05" db="EMBL/GenBank/DDBJ databases">
        <title>Annotation for the trematode Paragonimus heterotremus.</title>
        <authorList>
            <person name="Choi Y.-J."/>
        </authorList>
    </citation>
    <scope>NUCLEOTIDE SEQUENCE</scope>
    <source>
        <strain evidence="2">LC</strain>
    </source>
</reference>
<proteinExistence type="predicted"/>
<feature type="region of interest" description="Disordered" evidence="1">
    <location>
        <begin position="40"/>
        <end position="75"/>
    </location>
</feature>
<feature type="compositionally biased region" description="Basic and acidic residues" evidence="1">
    <location>
        <begin position="59"/>
        <end position="70"/>
    </location>
</feature>